<keyword evidence="4 5" id="KW-0546">Nucleotide metabolism</keyword>
<organism evidence="7 8">
    <name type="scientific">Orchesella cincta</name>
    <name type="common">Springtail</name>
    <name type="synonym">Podura cincta</name>
    <dbReference type="NCBI Taxonomy" id="48709"/>
    <lineage>
        <taxon>Eukaryota</taxon>
        <taxon>Metazoa</taxon>
        <taxon>Ecdysozoa</taxon>
        <taxon>Arthropoda</taxon>
        <taxon>Hexapoda</taxon>
        <taxon>Collembola</taxon>
        <taxon>Entomobryomorpha</taxon>
        <taxon>Entomobryoidea</taxon>
        <taxon>Orchesellidae</taxon>
        <taxon>Orchesellinae</taxon>
        <taxon>Orchesella</taxon>
    </lineage>
</organism>
<comment type="pathway">
    <text evidence="1 5">Pyrimidine metabolism; dUMP biosynthesis; dUMP from dCTP (dUTP route): step 2/2.</text>
</comment>
<keyword evidence="3 5" id="KW-0378">Hydrolase</keyword>
<evidence type="ECO:0000256" key="3">
    <source>
        <dbReference type="ARBA" id="ARBA00022801"/>
    </source>
</evidence>
<comment type="cofactor">
    <cofactor evidence="5">
        <name>Mg(2+)</name>
        <dbReference type="ChEBI" id="CHEBI:18420"/>
    </cofactor>
</comment>
<comment type="caution">
    <text evidence="7">The sequence shown here is derived from an EMBL/GenBank/DDBJ whole genome shotgun (WGS) entry which is preliminary data.</text>
</comment>
<accession>A0A1D2M5B4</accession>
<keyword evidence="5" id="KW-0460">Magnesium</keyword>
<dbReference type="CDD" id="cd07557">
    <property type="entry name" value="trimeric_dUTPase"/>
    <property type="match status" value="1"/>
</dbReference>
<evidence type="ECO:0000256" key="2">
    <source>
        <dbReference type="ARBA" id="ARBA00006581"/>
    </source>
</evidence>
<dbReference type="InterPro" id="IPR033704">
    <property type="entry name" value="dUTPase_trimeric"/>
</dbReference>
<dbReference type="InterPro" id="IPR008181">
    <property type="entry name" value="dUTPase"/>
</dbReference>
<gene>
    <name evidence="7" type="ORF">Ocin01_18580</name>
</gene>
<sequence length="153" mass="16899">YIGLGRVIKKLIKKCKMATLHYVKLSTKARNPTRGSAYSAGIDLKSAYPYKILKHGSCLIKTDLQIQLPPGTYGRIAPRSGLALHNHICVGGGVIDPDYRGNLCVILYNHSDVDFHIEEGDRVAQLIAEKFEHLAICEALVCDKFGIKMMSPC</sequence>
<dbReference type="GO" id="GO:0000287">
    <property type="term" value="F:magnesium ion binding"/>
    <property type="evidence" value="ECO:0007669"/>
    <property type="project" value="UniProtKB-UniRule"/>
</dbReference>
<dbReference type="STRING" id="48709.A0A1D2M5B4"/>
<dbReference type="OMA" id="ISPSKWA"/>
<dbReference type="InterPro" id="IPR036157">
    <property type="entry name" value="dUTPase-like_sf"/>
</dbReference>
<keyword evidence="8" id="KW-1185">Reference proteome</keyword>
<dbReference type="Proteomes" id="UP000094527">
    <property type="component" value="Unassembled WGS sequence"/>
</dbReference>
<dbReference type="OrthoDB" id="419889at2759"/>
<comment type="similarity">
    <text evidence="2 5">Belongs to the dUTPase family.</text>
</comment>
<dbReference type="EC" id="3.6.1.23" evidence="5"/>
<dbReference type="GO" id="GO:0006226">
    <property type="term" value="P:dUMP biosynthetic process"/>
    <property type="evidence" value="ECO:0007669"/>
    <property type="project" value="UniProtKB-UniRule"/>
</dbReference>
<dbReference type="UniPathway" id="UPA00610">
    <property type="reaction ID" value="UER00666"/>
</dbReference>
<dbReference type="Gene3D" id="2.70.40.10">
    <property type="match status" value="1"/>
</dbReference>
<dbReference type="InterPro" id="IPR029054">
    <property type="entry name" value="dUTPase-like"/>
</dbReference>
<reference evidence="7 8" key="1">
    <citation type="journal article" date="2016" name="Genome Biol. Evol.">
        <title>Gene Family Evolution Reflects Adaptation to Soil Environmental Stressors in the Genome of the Collembolan Orchesella cincta.</title>
        <authorList>
            <person name="Faddeeva-Vakhrusheva A."/>
            <person name="Derks M.F."/>
            <person name="Anvar S.Y."/>
            <person name="Agamennone V."/>
            <person name="Suring W."/>
            <person name="Smit S."/>
            <person name="van Straalen N.M."/>
            <person name="Roelofs D."/>
        </authorList>
    </citation>
    <scope>NUCLEOTIDE SEQUENCE [LARGE SCALE GENOMIC DNA]</scope>
    <source>
        <tissue evidence="7">Mixed pool</tissue>
    </source>
</reference>
<name>A0A1D2M5B4_ORCCI</name>
<dbReference type="GO" id="GO:0046081">
    <property type="term" value="P:dUTP catabolic process"/>
    <property type="evidence" value="ECO:0007669"/>
    <property type="project" value="UniProtKB-UniRule"/>
</dbReference>
<dbReference type="GO" id="GO:0004170">
    <property type="term" value="F:dUTP diphosphatase activity"/>
    <property type="evidence" value="ECO:0007669"/>
    <property type="project" value="UniProtKB-UniRule"/>
</dbReference>
<proteinExistence type="inferred from homology"/>
<evidence type="ECO:0000259" key="6">
    <source>
        <dbReference type="Pfam" id="PF00692"/>
    </source>
</evidence>
<dbReference type="PANTHER" id="PTHR11241:SF0">
    <property type="entry name" value="DEOXYURIDINE 5'-TRIPHOSPHATE NUCLEOTIDOHYDROLASE"/>
    <property type="match status" value="1"/>
</dbReference>
<evidence type="ECO:0000313" key="8">
    <source>
        <dbReference type="Proteomes" id="UP000094527"/>
    </source>
</evidence>
<evidence type="ECO:0000256" key="1">
    <source>
        <dbReference type="ARBA" id="ARBA00005142"/>
    </source>
</evidence>
<keyword evidence="5" id="KW-0479">Metal-binding</keyword>
<feature type="non-terminal residue" evidence="7">
    <location>
        <position position="1"/>
    </location>
</feature>
<dbReference type="SUPFAM" id="SSF51283">
    <property type="entry name" value="dUTPase-like"/>
    <property type="match status" value="1"/>
</dbReference>
<feature type="domain" description="dUTPase-like" evidence="6">
    <location>
        <begin position="29"/>
        <end position="135"/>
    </location>
</feature>
<evidence type="ECO:0000256" key="4">
    <source>
        <dbReference type="ARBA" id="ARBA00023080"/>
    </source>
</evidence>
<evidence type="ECO:0000256" key="5">
    <source>
        <dbReference type="RuleBase" id="RU367024"/>
    </source>
</evidence>
<dbReference type="AlphaFoldDB" id="A0A1D2M5B4"/>
<comment type="catalytic activity">
    <reaction evidence="5">
        <text>dUTP + H2O = dUMP + diphosphate + H(+)</text>
        <dbReference type="Rhea" id="RHEA:10248"/>
        <dbReference type="ChEBI" id="CHEBI:15377"/>
        <dbReference type="ChEBI" id="CHEBI:15378"/>
        <dbReference type="ChEBI" id="CHEBI:33019"/>
        <dbReference type="ChEBI" id="CHEBI:61555"/>
        <dbReference type="ChEBI" id="CHEBI:246422"/>
        <dbReference type="EC" id="3.6.1.23"/>
    </reaction>
</comment>
<dbReference type="EMBL" id="LJIJ01004111">
    <property type="protein sequence ID" value="ODM88102.1"/>
    <property type="molecule type" value="Genomic_DNA"/>
</dbReference>
<dbReference type="Pfam" id="PF00692">
    <property type="entry name" value="dUTPase"/>
    <property type="match status" value="1"/>
</dbReference>
<dbReference type="NCBIfam" id="TIGR00576">
    <property type="entry name" value="dut"/>
    <property type="match status" value="1"/>
</dbReference>
<dbReference type="PANTHER" id="PTHR11241">
    <property type="entry name" value="DEOXYURIDINE 5'-TRIPHOSPHATE NUCLEOTIDOHYDROLASE"/>
    <property type="match status" value="1"/>
</dbReference>
<comment type="function">
    <text evidence="5">Involved in nucleotide metabolism via production of dUMP, the immediate precursor of thymidine nucleotides, and decreases the intracellular concentration of dUTP so that uracil cannot be incorporated into DNA.</text>
</comment>
<protein>
    <recommendedName>
        <fullName evidence="5">Deoxyuridine 5'-triphosphate nucleotidohydrolase</fullName>
        <shortName evidence="5">dUTPase</shortName>
        <ecNumber evidence="5">3.6.1.23</ecNumber>
    </recommendedName>
    <alternativeName>
        <fullName evidence="5">dUTP pyrophosphatase</fullName>
    </alternativeName>
</protein>
<evidence type="ECO:0000313" key="7">
    <source>
        <dbReference type="EMBL" id="ODM88102.1"/>
    </source>
</evidence>